<name>B6H0E4_PENRW</name>
<keyword evidence="4 7" id="KW-0472">Membrane</keyword>
<dbReference type="EMBL" id="AM920427">
    <property type="protein sequence ID" value="CAP80275.1"/>
    <property type="molecule type" value="Genomic_DNA"/>
</dbReference>
<feature type="transmembrane region" description="Helical" evidence="7">
    <location>
        <begin position="159"/>
        <end position="180"/>
    </location>
</feature>
<feature type="transmembrane region" description="Helical" evidence="7">
    <location>
        <begin position="86"/>
        <end position="108"/>
    </location>
</feature>
<sequence>MCSWKTAMITRRSTPPLEDTQLLSEGSPATPKSDNQSYWPTIGSKDQIPGWLRDNDYILEGHPMPTFCYKRSLRLWRCLHMETMNIWTHLLGSIAFITVALTLNCFVSVSRDFNFTRGDVFAFGSFLASATICFGLSAGFHTLRSHSYNIHHLWGKMDILGICFLALGAGTSMTYYAFYCRPFFQRMYWGLNLFSAVGAAITLFDTGGGGNKMRTLRGGVFSLLAISAMLPIFQSVIELGWTRASNEIGAGWYLAEALSLLTGVSVFVCRFPERLSPGTFDIWGHSHQLWHMFAVLGSAFHVVALLVAYDYRRMHKVC</sequence>
<dbReference type="eggNOG" id="KOG0748">
    <property type="taxonomic scope" value="Eukaryota"/>
</dbReference>
<feature type="binding site" evidence="5">
    <location>
        <position position="287"/>
    </location>
    <ligand>
        <name>Zn(2+)</name>
        <dbReference type="ChEBI" id="CHEBI:29105"/>
    </ligand>
</feature>
<dbReference type="GO" id="GO:0038023">
    <property type="term" value="F:signaling receptor activity"/>
    <property type="evidence" value="ECO:0007669"/>
    <property type="project" value="TreeGrafter"/>
</dbReference>
<dbReference type="GO" id="GO:0006882">
    <property type="term" value="P:intracellular zinc ion homeostasis"/>
    <property type="evidence" value="ECO:0007669"/>
    <property type="project" value="TreeGrafter"/>
</dbReference>
<evidence type="ECO:0000256" key="3">
    <source>
        <dbReference type="ARBA" id="ARBA00022989"/>
    </source>
</evidence>
<organism evidence="8 9">
    <name type="scientific">Penicillium rubens (strain ATCC 28089 / DSM 1075 / NRRL 1951 / Wisconsin 54-1255)</name>
    <name type="common">Penicillium chrysogenum</name>
    <dbReference type="NCBI Taxonomy" id="500485"/>
    <lineage>
        <taxon>Eukaryota</taxon>
        <taxon>Fungi</taxon>
        <taxon>Dikarya</taxon>
        <taxon>Ascomycota</taxon>
        <taxon>Pezizomycotina</taxon>
        <taxon>Eurotiomycetes</taxon>
        <taxon>Eurotiomycetidae</taxon>
        <taxon>Eurotiales</taxon>
        <taxon>Aspergillaceae</taxon>
        <taxon>Penicillium</taxon>
        <taxon>Penicillium chrysogenum species complex</taxon>
    </lineage>
</organism>
<feature type="transmembrane region" description="Helical" evidence="7">
    <location>
        <begin position="249"/>
        <end position="268"/>
    </location>
</feature>
<dbReference type="VEuPathDB" id="FungiDB:PCH_Pc12g06480"/>
<evidence type="ECO:0000313" key="8">
    <source>
        <dbReference type="EMBL" id="CAP80275.1"/>
    </source>
</evidence>
<keyword evidence="3 7" id="KW-1133">Transmembrane helix</keyword>
<dbReference type="PANTHER" id="PTHR20855">
    <property type="entry name" value="ADIPOR/PROGESTIN RECEPTOR-RELATED"/>
    <property type="match status" value="1"/>
</dbReference>
<evidence type="ECO:0000256" key="1">
    <source>
        <dbReference type="ARBA" id="ARBA00004141"/>
    </source>
</evidence>
<feature type="transmembrane region" description="Helical" evidence="7">
    <location>
        <begin position="120"/>
        <end position="139"/>
    </location>
</feature>
<evidence type="ECO:0000256" key="4">
    <source>
        <dbReference type="ARBA" id="ARBA00023136"/>
    </source>
</evidence>
<dbReference type="InterPro" id="IPR004254">
    <property type="entry name" value="AdipoR/HlyIII-related"/>
</dbReference>
<gene>
    <name evidence="8" type="ORF">Pc12g06480</name>
    <name evidence="8" type="ORF">PCH_Pc12g06480</name>
</gene>
<dbReference type="Pfam" id="PF03006">
    <property type="entry name" value="HlyIII"/>
    <property type="match status" value="1"/>
</dbReference>
<feature type="transmembrane region" description="Helical" evidence="7">
    <location>
        <begin position="187"/>
        <end position="204"/>
    </location>
</feature>
<dbReference type="KEGG" id="pcs:N7525_001904"/>
<comment type="subcellular location">
    <subcellularLocation>
        <location evidence="1">Membrane</location>
        <topology evidence="1">Multi-pass membrane protein</topology>
    </subcellularLocation>
</comment>
<dbReference type="BioCyc" id="PCHR:PC12G06480-MONOMER"/>
<dbReference type="GeneID" id="8313034"/>
<dbReference type="AlphaFoldDB" id="B6H0E4"/>
<feature type="region of interest" description="Disordered" evidence="6">
    <location>
        <begin position="18"/>
        <end position="37"/>
    </location>
</feature>
<feature type="binding site" evidence="5">
    <location>
        <position position="141"/>
    </location>
    <ligand>
        <name>Zn(2+)</name>
        <dbReference type="ChEBI" id="CHEBI:29105"/>
    </ligand>
</feature>
<dbReference type="Proteomes" id="UP000000724">
    <property type="component" value="Contig Pc00c12"/>
</dbReference>
<dbReference type="HOGENOM" id="CLU_023075_2_0_1"/>
<keyword evidence="5" id="KW-0862">Zinc</keyword>
<evidence type="ECO:0000256" key="6">
    <source>
        <dbReference type="SAM" id="MobiDB-lite"/>
    </source>
</evidence>
<evidence type="ECO:0000256" key="5">
    <source>
        <dbReference type="PIRSR" id="PIRSR604254-1"/>
    </source>
</evidence>
<keyword evidence="9" id="KW-1185">Reference proteome</keyword>
<proteinExistence type="predicted"/>
<evidence type="ECO:0000313" key="9">
    <source>
        <dbReference type="Proteomes" id="UP000000724"/>
    </source>
</evidence>
<reference evidence="8 9" key="1">
    <citation type="journal article" date="2008" name="Nat. Biotechnol.">
        <title>Genome sequencing and analysis of the filamentous fungus Penicillium chrysogenum.</title>
        <authorList>
            <person name="van den Berg M.A."/>
            <person name="Albang R."/>
            <person name="Albermann K."/>
            <person name="Badger J.H."/>
            <person name="Daran J.-M."/>
            <person name="Driessen A.J.M."/>
            <person name="Garcia-Estrada C."/>
            <person name="Fedorova N.D."/>
            <person name="Harris D.M."/>
            <person name="Heijne W.H.M."/>
            <person name="Joardar V.S."/>
            <person name="Kiel J.A.K.W."/>
            <person name="Kovalchuk A."/>
            <person name="Martin J.F."/>
            <person name="Nierman W.C."/>
            <person name="Nijland J.G."/>
            <person name="Pronk J.T."/>
            <person name="Roubos J.A."/>
            <person name="van der Klei I.J."/>
            <person name="van Peij N.N.M.E."/>
            <person name="Veenhuis M."/>
            <person name="von Doehren H."/>
            <person name="Wagner C."/>
            <person name="Wortman J.R."/>
            <person name="Bovenberg R.A.L."/>
        </authorList>
    </citation>
    <scope>NUCLEOTIDE SEQUENCE [LARGE SCALE GENOMIC DNA]</scope>
    <source>
        <strain evidence="9">ATCC 28089 / DSM 1075 / NRRL 1951 / Wisconsin 54-1255</strain>
    </source>
</reference>
<protein>
    <submittedName>
        <fullName evidence="8">Pc12g06480 protein</fullName>
    </submittedName>
</protein>
<dbReference type="GO" id="GO:0046872">
    <property type="term" value="F:metal ion binding"/>
    <property type="evidence" value="ECO:0007669"/>
    <property type="project" value="UniProtKB-KW"/>
</dbReference>
<dbReference type="OMA" id="LWRCLHM"/>
<keyword evidence="5" id="KW-0479">Metal-binding</keyword>
<dbReference type="GO" id="GO:0016020">
    <property type="term" value="C:membrane"/>
    <property type="evidence" value="ECO:0007669"/>
    <property type="project" value="UniProtKB-SubCell"/>
</dbReference>
<feature type="transmembrane region" description="Helical" evidence="7">
    <location>
        <begin position="216"/>
        <end position="237"/>
    </location>
</feature>
<feature type="binding site" evidence="5">
    <location>
        <position position="291"/>
    </location>
    <ligand>
        <name>Zn(2+)</name>
        <dbReference type="ChEBI" id="CHEBI:29105"/>
    </ligand>
</feature>
<feature type="transmembrane region" description="Helical" evidence="7">
    <location>
        <begin position="288"/>
        <end position="309"/>
    </location>
</feature>
<evidence type="ECO:0000256" key="2">
    <source>
        <dbReference type="ARBA" id="ARBA00022692"/>
    </source>
</evidence>
<dbReference type="PANTHER" id="PTHR20855:SF130">
    <property type="entry name" value="HAEMOLYSIN-III FAMILY PROTEIN"/>
    <property type="match status" value="1"/>
</dbReference>
<dbReference type="OrthoDB" id="529367at2759"/>
<keyword evidence="2 7" id="KW-0812">Transmembrane</keyword>
<evidence type="ECO:0000256" key="7">
    <source>
        <dbReference type="SAM" id="Phobius"/>
    </source>
</evidence>
<accession>B6H0E4</accession>